<evidence type="ECO:0000259" key="2">
    <source>
        <dbReference type="Pfam" id="PF04205"/>
    </source>
</evidence>
<feature type="domain" description="FMN-binding" evidence="2">
    <location>
        <begin position="74"/>
        <end position="148"/>
    </location>
</feature>
<evidence type="ECO:0000256" key="1">
    <source>
        <dbReference type="SAM" id="MobiDB-lite"/>
    </source>
</evidence>
<accession>A0A937XE07</accession>
<dbReference type="GO" id="GO:0016020">
    <property type="term" value="C:membrane"/>
    <property type="evidence" value="ECO:0007669"/>
    <property type="project" value="InterPro"/>
</dbReference>
<dbReference type="EMBL" id="VGIR01000054">
    <property type="protein sequence ID" value="MBM3331985.1"/>
    <property type="molecule type" value="Genomic_DNA"/>
</dbReference>
<sequence>MIGPETTERPRATDTFRATDPKDTLPTIVARTFPRAASLQRRASPFPHRAVRDREGQVVGYEVFSDSAGTTARGYAGMVPLQVFFDRRGRPVRIYILDNYETPAYMELVLRAGLLDSLLVCDPAKAESVDAVTLATSSSHAIIAGVTALAARVAAEIAAKPEGQR</sequence>
<evidence type="ECO:0000313" key="3">
    <source>
        <dbReference type="EMBL" id="MBM3331985.1"/>
    </source>
</evidence>
<comment type="caution">
    <text evidence="3">The sequence shown here is derived from an EMBL/GenBank/DDBJ whole genome shotgun (WGS) entry which is preliminary data.</text>
</comment>
<feature type="region of interest" description="Disordered" evidence="1">
    <location>
        <begin position="1"/>
        <end position="21"/>
    </location>
</feature>
<proteinExistence type="predicted"/>
<protein>
    <submittedName>
        <fullName evidence="3">FMN-binding protein</fullName>
    </submittedName>
</protein>
<dbReference type="Proteomes" id="UP000779900">
    <property type="component" value="Unassembled WGS sequence"/>
</dbReference>
<evidence type="ECO:0000313" key="4">
    <source>
        <dbReference type="Proteomes" id="UP000779900"/>
    </source>
</evidence>
<dbReference type="InterPro" id="IPR007329">
    <property type="entry name" value="FMN-bd"/>
</dbReference>
<dbReference type="AlphaFoldDB" id="A0A937XE07"/>
<organism evidence="3 4">
    <name type="scientific">candidate division WOR-3 bacterium</name>
    <dbReference type="NCBI Taxonomy" id="2052148"/>
    <lineage>
        <taxon>Bacteria</taxon>
        <taxon>Bacteria division WOR-3</taxon>
    </lineage>
</organism>
<reference evidence="3" key="1">
    <citation type="submission" date="2019-03" db="EMBL/GenBank/DDBJ databases">
        <title>Lake Tanganyika Metagenome-Assembled Genomes (MAGs).</title>
        <authorList>
            <person name="Tran P."/>
        </authorList>
    </citation>
    <scope>NUCLEOTIDE SEQUENCE</scope>
    <source>
        <strain evidence="3">K_DeepCast_150m_m2_040</strain>
    </source>
</reference>
<name>A0A937XE07_UNCW3</name>
<dbReference type="Pfam" id="PF04205">
    <property type="entry name" value="FMN_bind"/>
    <property type="match status" value="1"/>
</dbReference>
<gene>
    <name evidence="3" type="ORF">FJY68_09080</name>
</gene>
<dbReference type="GO" id="GO:0010181">
    <property type="term" value="F:FMN binding"/>
    <property type="evidence" value="ECO:0007669"/>
    <property type="project" value="InterPro"/>
</dbReference>